<comment type="caution">
    <text evidence="1">The sequence shown here is derived from an EMBL/GenBank/DDBJ whole genome shotgun (WGS) entry which is preliminary data.</text>
</comment>
<reference evidence="1" key="1">
    <citation type="journal article" date="2014" name="Front. Microbiol.">
        <title>High frequency of phylogenetically diverse reductive dehalogenase-homologous genes in deep subseafloor sedimentary metagenomes.</title>
        <authorList>
            <person name="Kawai M."/>
            <person name="Futagami T."/>
            <person name="Toyoda A."/>
            <person name="Takaki Y."/>
            <person name="Nishi S."/>
            <person name="Hori S."/>
            <person name="Arai W."/>
            <person name="Tsubouchi T."/>
            <person name="Morono Y."/>
            <person name="Uchiyama I."/>
            <person name="Ito T."/>
            <person name="Fujiyama A."/>
            <person name="Inagaki F."/>
            <person name="Takami H."/>
        </authorList>
    </citation>
    <scope>NUCLEOTIDE SEQUENCE</scope>
    <source>
        <strain evidence="1">Expedition CK06-06</strain>
    </source>
</reference>
<gene>
    <name evidence="1" type="ORF">S01H1_20390</name>
</gene>
<organism evidence="1">
    <name type="scientific">marine sediment metagenome</name>
    <dbReference type="NCBI Taxonomy" id="412755"/>
    <lineage>
        <taxon>unclassified sequences</taxon>
        <taxon>metagenomes</taxon>
        <taxon>ecological metagenomes</taxon>
    </lineage>
</organism>
<accession>X0UJ96</accession>
<evidence type="ECO:0000313" key="1">
    <source>
        <dbReference type="EMBL" id="GAF99366.1"/>
    </source>
</evidence>
<name>X0UJ96_9ZZZZ</name>
<feature type="non-terminal residue" evidence="1">
    <location>
        <position position="280"/>
    </location>
</feature>
<dbReference type="EMBL" id="BARS01011150">
    <property type="protein sequence ID" value="GAF99366.1"/>
    <property type="molecule type" value="Genomic_DNA"/>
</dbReference>
<protein>
    <submittedName>
        <fullName evidence="1">Uncharacterized protein</fullName>
    </submittedName>
</protein>
<dbReference type="AlphaFoldDB" id="X0UJ96"/>
<proteinExistence type="predicted"/>
<sequence>ASNDVDAGAHTVSEDVLGGYIGTISGDCAADGTITLALAEDKECTITNDDVGGELRHWDIDEEMEAAAGNADGILDPQDDPDDATGSYHRACITDTELTYAANSTQIAWTITATPGSSADVHNPTKVAGPNGEPCYQWRSSGVGGQTITALWTQPNTTPTFTKTFYWDEDNLLPLIKQWNTMEDTSIVGVTGNVGDALLDPDGAGAQTGNTLELDNWTTPAGTDRDCSTSPADTGFCTRTNLDGTTRTVAGVLIPSIPGDAWAGKLAASGQSFIDYVFGS</sequence>
<feature type="non-terminal residue" evidence="1">
    <location>
        <position position="1"/>
    </location>
</feature>